<dbReference type="Proteomes" id="UP000554965">
    <property type="component" value="Unassembled WGS sequence"/>
</dbReference>
<organism evidence="1 2">
    <name type="scientific">Mycobacterium simulans</name>
    <dbReference type="NCBI Taxonomy" id="627089"/>
    <lineage>
        <taxon>Bacteria</taxon>
        <taxon>Bacillati</taxon>
        <taxon>Actinomycetota</taxon>
        <taxon>Actinomycetes</taxon>
        <taxon>Mycobacteriales</taxon>
        <taxon>Mycobacteriaceae</taxon>
        <taxon>Mycobacterium</taxon>
    </lineage>
</organism>
<gene>
    <name evidence="1" type="ORF">MSIMFB_02343</name>
</gene>
<keyword evidence="2" id="KW-1185">Reference proteome</keyword>
<accession>A0A7Z7IM29</accession>
<dbReference type="EMBL" id="OCTY01000002">
    <property type="protein sequence ID" value="SOJ54852.1"/>
    <property type="molecule type" value="Genomic_DNA"/>
</dbReference>
<proteinExistence type="predicted"/>
<protein>
    <submittedName>
        <fullName evidence="1">Uncharacterized protein</fullName>
    </submittedName>
</protein>
<evidence type="ECO:0000313" key="1">
    <source>
        <dbReference type="EMBL" id="SOJ54852.1"/>
    </source>
</evidence>
<sequence length="39" mass="3753">MAALAALISDPMPAARVAAAVSASGAAIKSDMRNPPDGS</sequence>
<dbReference type="AlphaFoldDB" id="A0A7Z7IM29"/>
<evidence type="ECO:0000313" key="2">
    <source>
        <dbReference type="Proteomes" id="UP000554965"/>
    </source>
</evidence>
<name>A0A7Z7IM29_9MYCO</name>
<reference evidence="1 2" key="1">
    <citation type="submission" date="2017-10" db="EMBL/GenBank/DDBJ databases">
        <authorList>
            <consortium name="Urmite Genomes"/>
        </authorList>
    </citation>
    <scope>NUCLEOTIDE SEQUENCE [LARGE SCALE GENOMIC DNA]</scope>
    <source>
        <strain evidence="1 2">FB-527</strain>
    </source>
</reference>
<comment type="caution">
    <text evidence="1">The sequence shown here is derived from an EMBL/GenBank/DDBJ whole genome shotgun (WGS) entry which is preliminary data.</text>
</comment>